<evidence type="ECO:0000313" key="2">
    <source>
        <dbReference type="Proteomes" id="UP000593571"/>
    </source>
</evidence>
<keyword evidence="2" id="KW-1185">Reference proteome</keyword>
<proteinExistence type="predicted"/>
<reference evidence="1 2" key="1">
    <citation type="journal article" date="2020" name="Nature">
        <title>Six reference-quality genomes reveal evolution of bat adaptations.</title>
        <authorList>
            <person name="Jebb D."/>
            <person name="Huang Z."/>
            <person name="Pippel M."/>
            <person name="Hughes G.M."/>
            <person name="Lavrichenko K."/>
            <person name="Devanna P."/>
            <person name="Winkler S."/>
            <person name="Jermiin L.S."/>
            <person name="Skirmuntt E.C."/>
            <person name="Katzourakis A."/>
            <person name="Burkitt-Gray L."/>
            <person name="Ray D.A."/>
            <person name="Sullivan K.A.M."/>
            <person name="Roscito J.G."/>
            <person name="Kirilenko B.M."/>
            <person name="Davalos L.M."/>
            <person name="Corthals A.P."/>
            <person name="Power M.L."/>
            <person name="Jones G."/>
            <person name="Ransome R.D."/>
            <person name="Dechmann D.K.N."/>
            <person name="Locatelli A.G."/>
            <person name="Puechmaille S.J."/>
            <person name="Fedrigo O."/>
            <person name="Jarvis E.D."/>
            <person name="Hiller M."/>
            <person name="Vernes S.C."/>
            <person name="Myers E.W."/>
            <person name="Teeling E.C."/>
        </authorList>
    </citation>
    <scope>NUCLEOTIDE SEQUENCE [LARGE SCALE GENOMIC DNA]</scope>
    <source>
        <strain evidence="1">MRouAeg1</strain>
        <tissue evidence="1">Muscle</tissue>
    </source>
</reference>
<accession>A0A7J8CIH5</accession>
<dbReference type="Proteomes" id="UP000593571">
    <property type="component" value="Unassembled WGS sequence"/>
</dbReference>
<dbReference type="EMBL" id="JACASE010000014">
    <property type="protein sequence ID" value="KAF6410646.1"/>
    <property type="molecule type" value="Genomic_DNA"/>
</dbReference>
<evidence type="ECO:0000313" key="1">
    <source>
        <dbReference type="EMBL" id="KAF6410646.1"/>
    </source>
</evidence>
<name>A0A7J8CIH5_ROUAE</name>
<sequence length="121" mass="13821">MNFFLSLKSIEGLMRFIRAITEGKLRTQRSNHSPSALREFYNPGKFESLLQWSLRGGVLQKLRAHPRLGVHIKLGKQWLYLQGKEMRRKLILVCEFLAHSAGGPEDLGCEFSVVSAVFLSF</sequence>
<comment type="caution">
    <text evidence="1">The sequence shown here is derived from an EMBL/GenBank/DDBJ whole genome shotgun (WGS) entry which is preliminary data.</text>
</comment>
<protein>
    <submittedName>
        <fullName evidence="1">Uncharacterized protein</fullName>
    </submittedName>
</protein>
<organism evidence="1 2">
    <name type="scientific">Rousettus aegyptiacus</name>
    <name type="common">Egyptian fruit bat</name>
    <name type="synonym">Pteropus aegyptiacus</name>
    <dbReference type="NCBI Taxonomy" id="9407"/>
    <lineage>
        <taxon>Eukaryota</taxon>
        <taxon>Metazoa</taxon>
        <taxon>Chordata</taxon>
        <taxon>Craniata</taxon>
        <taxon>Vertebrata</taxon>
        <taxon>Euteleostomi</taxon>
        <taxon>Mammalia</taxon>
        <taxon>Eutheria</taxon>
        <taxon>Laurasiatheria</taxon>
        <taxon>Chiroptera</taxon>
        <taxon>Yinpterochiroptera</taxon>
        <taxon>Pteropodoidea</taxon>
        <taxon>Pteropodidae</taxon>
        <taxon>Rousettinae</taxon>
        <taxon>Rousettus</taxon>
    </lineage>
</organism>
<gene>
    <name evidence="1" type="ORF">HJG63_009126</name>
</gene>
<dbReference type="AlphaFoldDB" id="A0A7J8CIH5"/>